<protein>
    <submittedName>
        <fullName evidence="2">Unsaturated rhamnogalacturonyl hydrolase</fullName>
    </submittedName>
</protein>
<name>A0A4R3MJH4_9FIRM</name>
<organism evidence="2 3">
    <name type="scientific">Natranaerovirga pectinivora</name>
    <dbReference type="NCBI Taxonomy" id="682400"/>
    <lineage>
        <taxon>Bacteria</taxon>
        <taxon>Bacillati</taxon>
        <taxon>Bacillota</taxon>
        <taxon>Clostridia</taxon>
        <taxon>Lachnospirales</taxon>
        <taxon>Natranaerovirgaceae</taxon>
        <taxon>Natranaerovirga</taxon>
    </lineage>
</organism>
<dbReference type="InterPro" id="IPR008928">
    <property type="entry name" value="6-hairpin_glycosidase_sf"/>
</dbReference>
<comment type="caution">
    <text evidence="2">The sequence shown here is derived from an EMBL/GenBank/DDBJ whole genome shotgun (WGS) entry which is preliminary data.</text>
</comment>
<dbReference type="OrthoDB" id="6381507at2"/>
<reference evidence="2 3" key="1">
    <citation type="submission" date="2019-03" db="EMBL/GenBank/DDBJ databases">
        <title>Genomic Encyclopedia of Type Strains, Phase IV (KMG-IV): sequencing the most valuable type-strain genomes for metagenomic binning, comparative biology and taxonomic classification.</title>
        <authorList>
            <person name="Goeker M."/>
        </authorList>
    </citation>
    <scope>NUCLEOTIDE SEQUENCE [LARGE SCALE GENOMIC DNA]</scope>
    <source>
        <strain evidence="2 3">DSM 24629</strain>
    </source>
</reference>
<evidence type="ECO:0000256" key="1">
    <source>
        <dbReference type="ARBA" id="ARBA00022801"/>
    </source>
</evidence>
<dbReference type="Gene3D" id="1.50.10.10">
    <property type="match status" value="1"/>
</dbReference>
<dbReference type="RefSeq" id="WP_132253245.1">
    <property type="nucleotide sequence ID" value="NZ_SMAL01000008.1"/>
</dbReference>
<dbReference type="PANTHER" id="PTHR33886">
    <property type="entry name" value="UNSATURATED RHAMNOGALACTURONAN HYDROLASE (EUROFUNG)"/>
    <property type="match status" value="1"/>
</dbReference>
<evidence type="ECO:0000313" key="2">
    <source>
        <dbReference type="EMBL" id="TCT13835.1"/>
    </source>
</evidence>
<dbReference type="Proteomes" id="UP000294902">
    <property type="component" value="Unassembled WGS sequence"/>
</dbReference>
<dbReference type="PANTHER" id="PTHR33886:SF8">
    <property type="entry name" value="UNSATURATED RHAMNOGALACTURONAN HYDROLASE (EUROFUNG)"/>
    <property type="match status" value="1"/>
</dbReference>
<dbReference type="AlphaFoldDB" id="A0A4R3MJH4"/>
<dbReference type="InterPro" id="IPR052043">
    <property type="entry name" value="PolySaccharide_Degr_Enz"/>
</dbReference>
<evidence type="ECO:0000313" key="3">
    <source>
        <dbReference type="Proteomes" id="UP000294902"/>
    </source>
</evidence>
<dbReference type="InterPro" id="IPR012341">
    <property type="entry name" value="6hp_glycosidase-like_sf"/>
</dbReference>
<accession>A0A4R3MJH4</accession>
<sequence length="362" mass="42190">MSNIESVIKYTHQYLNDFKPYKGGKWCYEDGIILSGSEYLYEATKDNAYNEFILNYLDKGIDEDGKLAQYKQEDYNIDNINAGKVLFDAYAQTNKEKFKKAMDTLFAQLETHPRTQSGSFWHKKRYPNQIWLDGLYMGQPYYARYIKEFTDSDNYEDILNQFRNVKKYLWDSERELYIHAYDETYSMQWADKETGKAPNVWSRAVGWVAMALVDVMEICNNQEITKELSALLVEQIDGMLSYQTEEGMWYQVVDKLDLEGNYLETSGTLMIAYAILKGVRLGYLDQKYLEFGLKAYEGTINKYFYEEDGKFHLGGICEVAGLDNEKRDGSVEYYLSERVVVDEAKGVAPFFMTIAEVIKLNQ</sequence>
<dbReference type="Pfam" id="PF07470">
    <property type="entry name" value="Glyco_hydro_88"/>
    <property type="match status" value="1"/>
</dbReference>
<dbReference type="InterPro" id="IPR010905">
    <property type="entry name" value="Glyco_hydro_88"/>
</dbReference>
<keyword evidence="3" id="KW-1185">Reference proteome</keyword>
<gene>
    <name evidence="2" type="ORF">EDC18_10871</name>
</gene>
<dbReference type="GO" id="GO:0005975">
    <property type="term" value="P:carbohydrate metabolic process"/>
    <property type="evidence" value="ECO:0007669"/>
    <property type="project" value="InterPro"/>
</dbReference>
<keyword evidence="1 2" id="KW-0378">Hydrolase</keyword>
<proteinExistence type="predicted"/>
<dbReference type="SUPFAM" id="SSF48208">
    <property type="entry name" value="Six-hairpin glycosidases"/>
    <property type="match status" value="1"/>
</dbReference>
<dbReference type="GO" id="GO:0016787">
    <property type="term" value="F:hydrolase activity"/>
    <property type="evidence" value="ECO:0007669"/>
    <property type="project" value="UniProtKB-KW"/>
</dbReference>
<dbReference type="EMBL" id="SMAL01000008">
    <property type="protein sequence ID" value="TCT13835.1"/>
    <property type="molecule type" value="Genomic_DNA"/>
</dbReference>